<sequence length="163" mass="17210">MADPVEALAGLRPIHLPADSGEVALIAAAALAGVCLALAATALIRLLAGRRGAERRAALDELALSRGLPPDERLAAQARLLRRLMRTIDGEAPRGLNGAAWLARLDRILGTTFFTAGAGQAFGEPLYRRSQAATAETLDLELSRLIAKLPAKLPSKLPVRISH</sequence>
<keyword evidence="1" id="KW-0812">Transmembrane</keyword>
<accession>B8EKM9</accession>
<proteinExistence type="predicted"/>
<dbReference type="Pfam" id="PF14316">
    <property type="entry name" value="DUF4381"/>
    <property type="match status" value="1"/>
</dbReference>
<dbReference type="EMBL" id="CP001280">
    <property type="protein sequence ID" value="ACK51399.1"/>
    <property type="molecule type" value="Genomic_DNA"/>
</dbReference>
<dbReference type="RefSeq" id="WP_012591468.1">
    <property type="nucleotide sequence ID" value="NC_011666.1"/>
</dbReference>
<protein>
    <recommendedName>
        <fullName evidence="4">DUF4381 domain-containing protein</fullName>
    </recommendedName>
</protein>
<dbReference type="AlphaFoldDB" id="B8EKM9"/>
<dbReference type="OrthoDB" id="8448886at2"/>
<evidence type="ECO:0000256" key="1">
    <source>
        <dbReference type="SAM" id="Phobius"/>
    </source>
</evidence>
<keyword evidence="3" id="KW-1185">Reference proteome</keyword>
<evidence type="ECO:0008006" key="4">
    <source>
        <dbReference type="Google" id="ProtNLM"/>
    </source>
</evidence>
<dbReference type="Proteomes" id="UP000002257">
    <property type="component" value="Chromosome"/>
</dbReference>
<keyword evidence="1" id="KW-1133">Transmembrane helix</keyword>
<evidence type="ECO:0000313" key="2">
    <source>
        <dbReference type="EMBL" id="ACK51399.1"/>
    </source>
</evidence>
<dbReference type="KEGG" id="msl:Msil_2470"/>
<name>B8EKM9_METSB</name>
<dbReference type="eggNOG" id="ENOG503306Z">
    <property type="taxonomic scope" value="Bacteria"/>
</dbReference>
<gene>
    <name evidence="2" type="ordered locus">Msil_2470</name>
</gene>
<feature type="transmembrane region" description="Helical" evidence="1">
    <location>
        <begin position="23"/>
        <end position="48"/>
    </location>
</feature>
<reference evidence="2 3" key="1">
    <citation type="journal article" date="2010" name="J. Bacteriol.">
        <title>Complete genome sequence of the aerobic facultative methanotroph Methylocella silvestris BL2.</title>
        <authorList>
            <person name="Chen Y."/>
            <person name="Crombie A."/>
            <person name="Rahman M.T."/>
            <person name="Dedysh S.N."/>
            <person name="Liesack W."/>
            <person name="Stott M.B."/>
            <person name="Alam M."/>
            <person name="Theisen A.R."/>
            <person name="Murrell J.C."/>
            <person name="Dunfield P.F."/>
        </authorList>
    </citation>
    <scope>NUCLEOTIDE SEQUENCE [LARGE SCALE GENOMIC DNA]</scope>
    <source>
        <strain evidence="3">DSM 15510 / CIP 108128 / LMG 27833 / NCIMB 13906 / BL2</strain>
    </source>
</reference>
<dbReference type="HOGENOM" id="CLU_126508_0_0_5"/>
<keyword evidence="1" id="KW-0472">Membrane</keyword>
<dbReference type="InterPro" id="IPR025489">
    <property type="entry name" value="DUF4381"/>
</dbReference>
<organism evidence="2 3">
    <name type="scientific">Methylocella silvestris (strain DSM 15510 / CIP 108128 / LMG 27833 / NCIMB 13906 / BL2)</name>
    <dbReference type="NCBI Taxonomy" id="395965"/>
    <lineage>
        <taxon>Bacteria</taxon>
        <taxon>Pseudomonadati</taxon>
        <taxon>Pseudomonadota</taxon>
        <taxon>Alphaproteobacteria</taxon>
        <taxon>Hyphomicrobiales</taxon>
        <taxon>Beijerinckiaceae</taxon>
        <taxon>Methylocella</taxon>
    </lineage>
</organism>
<evidence type="ECO:0000313" key="3">
    <source>
        <dbReference type="Proteomes" id="UP000002257"/>
    </source>
</evidence>
<dbReference type="STRING" id="395965.Msil_2470"/>